<dbReference type="Proteomes" id="UP001144096">
    <property type="component" value="Unassembled WGS sequence"/>
</dbReference>
<comment type="caution">
    <text evidence="2">The sequence shown here is derived from an EMBL/GenBank/DDBJ whole genome shotgun (WGS) entry which is preliminary data.</text>
</comment>
<name>A0A9X2NJA4_9PSEU</name>
<feature type="region of interest" description="Disordered" evidence="1">
    <location>
        <begin position="23"/>
        <end position="53"/>
    </location>
</feature>
<evidence type="ECO:0000256" key="1">
    <source>
        <dbReference type="SAM" id="MobiDB-lite"/>
    </source>
</evidence>
<proteinExistence type="predicted"/>
<reference evidence="2" key="1">
    <citation type="submission" date="2022-06" db="EMBL/GenBank/DDBJ databases">
        <title>Amycolatopsis iheyaensis sp. nov., a new species of the genus Amycolatopsis isolated from soil in Iheya island, Japan.</title>
        <authorList>
            <person name="Ngamcharungchit C."/>
            <person name="Kanto H."/>
            <person name="Take A."/>
            <person name="Intra B."/>
            <person name="Matsumoto A."/>
            <person name="Panbangred W."/>
            <person name="Inahashi Y."/>
        </authorList>
    </citation>
    <scope>NUCLEOTIDE SEQUENCE</scope>
    <source>
        <strain evidence="2">OK19-0408</strain>
    </source>
</reference>
<accession>A0A9X2NJA4</accession>
<organism evidence="2 3">
    <name type="scientific">Amycolatopsis iheyensis</name>
    <dbReference type="NCBI Taxonomy" id="2945988"/>
    <lineage>
        <taxon>Bacteria</taxon>
        <taxon>Bacillati</taxon>
        <taxon>Actinomycetota</taxon>
        <taxon>Actinomycetes</taxon>
        <taxon>Pseudonocardiales</taxon>
        <taxon>Pseudonocardiaceae</taxon>
        <taxon>Amycolatopsis</taxon>
    </lineage>
</organism>
<dbReference type="RefSeq" id="WP_257924932.1">
    <property type="nucleotide sequence ID" value="NZ_JAMXQV010000024.1"/>
</dbReference>
<keyword evidence="3" id="KW-1185">Reference proteome</keyword>
<dbReference type="AlphaFoldDB" id="A0A9X2NJA4"/>
<evidence type="ECO:0000313" key="2">
    <source>
        <dbReference type="EMBL" id="MCR6488373.1"/>
    </source>
</evidence>
<evidence type="ECO:0000313" key="3">
    <source>
        <dbReference type="Proteomes" id="UP001144096"/>
    </source>
</evidence>
<sequence length="53" mass="6038">MCTHLARSATRYTYAEVTRLDLLADGRPLKPPRPDATEDDDVLWDPTWTAPTH</sequence>
<dbReference type="EMBL" id="JAMXQV010000024">
    <property type="protein sequence ID" value="MCR6488373.1"/>
    <property type="molecule type" value="Genomic_DNA"/>
</dbReference>
<protein>
    <submittedName>
        <fullName evidence="2">Uncharacterized protein</fullName>
    </submittedName>
</protein>
<gene>
    <name evidence="2" type="ORF">M8542_36640</name>
</gene>
<feature type="compositionally biased region" description="Basic and acidic residues" evidence="1">
    <location>
        <begin position="23"/>
        <end position="36"/>
    </location>
</feature>